<feature type="transmembrane region" description="Helical" evidence="8">
    <location>
        <begin position="142"/>
        <end position="163"/>
    </location>
</feature>
<feature type="compositionally biased region" description="Low complexity" evidence="7">
    <location>
        <begin position="452"/>
        <end position="461"/>
    </location>
</feature>
<feature type="transmembrane region" description="Helical" evidence="8">
    <location>
        <begin position="264"/>
        <end position="294"/>
    </location>
</feature>
<keyword evidence="3 8" id="KW-0812">Transmembrane</keyword>
<evidence type="ECO:0000313" key="11">
    <source>
        <dbReference type="Proteomes" id="UP000658656"/>
    </source>
</evidence>
<keyword evidence="6 8" id="KW-0472">Membrane</keyword>
<keyword evidence="2" id="KW-0813">Transport</keyword>
<evidence type="ECO:0000256" key="7">
    <source>
        <dbReference type="SAM" id="MobiDB-lite"/>
    </source>
</evidence>
<evidence type="ECO:0000256" key="8">
    <source>
        <dbReference type="SAM" id="Phobius"/>
    </source>
</evidence>
<feature type="transmembrane region" description="Helical" evidence="8">
    <location>
        <begin position="68"/>
        <end position="88"/>
    </location>
</feature>
<feature type="transmembrane region" description="Helical" evidence="8">
    <location>
        <begin position="175"/>
        <end position="202"/>
    </location>
</feature>
<evidence type="ECO:0000256" key="1">
    <source>
        <dbReference type="ARBA" id="ARBA00004141"/>
    </source>
</evidence>
<keyword evidence="4 8" id="KW-1133">Transmembrane helix</keyword>
<name>A0A8H9ISJ0_9PSEU</name>
<dbReference type="InterPro" id="IPR006153">
    <property type="entry name" value="Cation/H_exchanger_TM"/>
</dbReference>
<gene>
    <name evidence="10" type="ORF">GCM10017566_30270</name>
</gene>
<dbReference type="Gene3D" id="1.20.1530.20">
    <property type="match status" value="1"/>
</dbReference>
<feature type="transmembrane region" description="Helical" evidence="8">
    <location>
        <begin position="37"/>
        <end position="56"/>
    </location>
</feature>
<feature type="region of interest" description="Disordered" evidence="7">
    <location>
        <begin position="433"/>
        <end position="523"/>
    </location>
</feature>
<reference evidence="10" key="1">
    <citation type="journal article" date="2014" name="Int. J. Syst. Evol. Microbiol.">
        <title>Complete genome sequence of Corynebacterium casei LMG S-19264T (=DSM 44701T), isolated from a smear-ripened cheese.</title>
        <authorList>
            <consortium name="US DOE Joint Genome Institute (JGI-PGF)"/>
            <person name="Walter F."/>
            <person name="Albersmeier A."/>
            <person name="Kalinowski J."/>
            <person name="Ruckert C."/>
        </authorList>
    </citation>
    <scope>NUCLEOTIDE SEQUENCE</scope>
    <source>
        <strain evidence="10">CGMCC 4.7679</strain>
    </source>
</reference>
<reference evidence="10" key="2">
    <citation type="submission" date="2020-09" db="EMBL/GenBank/DDBJ databases">
        <authorList>
            <person name="Sun Q."/>
            <person name="Zhou Y."/>
        </authorList>
    </citation>
    <scope>NUCLEOTIDE SEQUENCE</scope>
    <source>
        <strain evidence="10">CGMCC 4.7679</strain>
    </source>
</reference>
<dbReference type="PANTHER" id="PTHR32468">
    <property type="entry name" value="CATION/H + ANTIPORTER"/>
    <property type="match status" value="1"/>
</dbReference>
<feature type="transmembrane region" description="Helical" evidence="8">
    <location>
        <begin position="104"/>
        <end position="122"/>
    </location>
</feature>
<feature type="compositionally biased region" description="Basic and acidic residues" evidence="7">
    <location>
        <begin position="505"/>
        <end position="523"/>
    </location>
</feature>
<sequence length="523" mass="53888">MSIPSGELARLLVAIAVLLVVAHAAGRVFAVLRQPPVIGEILGGLLLGPSVLGLIAPDAAKGLFPASGVTPVGLGVLAELGLLMLMFLSGREVLGARTATRRRTVAAVAVSGLVIPLGAGLASTRLVDLTAFSGPHGTELTVALVFGIGVAVTSIPVISRIMLDLDLLGTRFARIVLSVALLEDVVLYVALAVILGLAQGSAGSVFGLWSLTGETGTGLTTAYYVVASLVFFAVFMPLGRPLFGLFARSRFNFLERRSPTAFRLTFLLALVLVCVFLGINPIFGAVLAGFAAAGADAAEEDSVRRAEADRAWDALKKVSMALFVPLYFAGVGLQLDLVHHLSIGFFVAYLLLACGTKSASVWLGARLAGERPRVATDLAVALNARGGPGIVLATVTRSAGVIGEDLFTVLVVLSIVTSQIAGLWLQHAGVGAAETEPSGGGNVELVRGKGPGPDAGAPAGDRVLRDGPGPAGRGGGAFVDRDHAVQFHAPPPRSGGGARGPRGGRHPDGDQHDRDLRRRHDGQ</sequence>
<dbReference type="GO" id="GO:0016020">
    <property type="term" value="C:membrane"/>
    <property type="evidence" value="ECO:0007669"/>
    <property type="project" value="UniProtKB-SubCell"/>
</dbReference>
<evidence type="ECO:0000256" key="2">
    <source>
        <dbReference type="ARBA" id="ARBA00022448"/>
    </source>
</evidence>
<protein>
    <submittedName>
        <fullName evidence="10">Putative Na+/H+ antiporter</fullName>
    </submittedName>
</protein>
<dbReference type="GO" id="GO:1902600">
    <property type="term" value="P:proton transmembrane transport"/>
    <property type="evidence" value="ECO:0007669"/>
    <property type="project" value="InterPro"/>
</dbReference>
<organism evidence="10 11">
    <name type="scientific">Amycolatopsis bartoniae</name>
    <dbReference type="NCBI Taxonomy" id="941986"/>
    <lineage>
        <taxon>Bacteria</taxon>
        <taxon>Bacillati</taxon>
        <taxon>Actinomycetota</taxon>
        <taxon>Actinomycetes</taxon>
        <taxon>Pseudonocardiales</taxon>
        <taxon>Pseudonocardiaceae</taxon>
        <taxon>Amycolatopsis</taxon>
    </lineage>
</organism>
<dbReference type="InterPro" id="IPR038770">
    <property type="entry name" value="Na+/solute_symporter_sf"/>
</dbReference>
<keyword evidence="11" id="KW-1185">Reference proteome</keyword>
<feature type="transmembrane region" description="Helical" evidence="8">
    <location>
        <begin position="345"/>
        <end position="365"/>
    </location>
</feature>
<feature type="domain" description="Cation/H+ exchanger transmembrane" evidence="9">
    <location>
        <begin position="22"/>
        <end position="426"/>
    </location>
</feature>
<evidence type="ECO:0000256" key="5">
    <source>
        <dbReference type="ARBA" id="ARBA00023065"/>
    </source>
</evidence>
<accession>A0A8H9ISJ0</accession>
<evidence type="ECO:0000313" key="10">
    <source>
        <dbReference type="EMBL" id="GHF54703.1"/>
    </source>
</evidence>
<dbReference type="PANTHER" id="PTHR32468:SF0">
    <property type="entry name" value="K(+)_H(+) ANTIPORTER 1"/>
    <property type="match status" value="1"/>
</dbReference>
<evidence type="ECO:0000259" key="9">
    <source>
        <dbReference type="Pfam" id="PF00999"/>
    </source>
</evidence>
<evidence type="ECO:0000256" key="4">
    <source>
        <dbReference type="ARBA" id="ARBA00022989"/>
    </source>
</evidence>
<dbReference type="EMBL" id="BNAV01000003">
    <property type="protein sequence ID" value="GHF54703.1"/>
    <property type="molecule type" value="Genomic_DNA"/>
</dbReference>
<dbReference type="GO" id="GO:0015297">
    <property type="term" value="F:antiporter activity"/>
    <property type="evidence" value="ECO:0007669"/>
    <property type="project" value="InterPro"/>
</dbReference>
<feature type="transmembrane region" description="Helical" evidence="8">
    <location>
        <begin position="222"/>
        <end position="243"/>
    </location>
</feature>
<evidence type="ECO:0000256" key="6">
    <source>
        <dbReference type="ARBA" id="ARBA00023136"/>
    </source>
</evidence>
<dbReference type="AlphaFoldDB" id="A0A8H9ISJ0"/>
<comment type="subcellular location">
    <subcellularLocation>
        <location evidence="1">Membrane</location>
        <topology evidence="1">Multi-pass membrane protein</topology>
    </subcellularLocation>
</comment>
<keyword evidence="5" id="KW-0406">Ion transport</keyword>
<dbReference type="Proteomes" id="UP000658656">
    <property type="component" value="Unassembled WGS sequence"/>
</dbReference>
<dbReference type="Pfam" id="PF00999">
    <property type="entry name" value="Na_H_Exchanger"/>
    <property type="match status" value="1"/>
</dbReference>
<comment type="caution">
    <text evidence="10">The sequence shown here is derived from an EMBL/GenBank/DDBJ whole genome shotgun (WGS) entry which is preliminary data.</text>
</comment>
<proteinExistence type="predicted"/>
<evidence type="ECO:0000256" key="3">
    <source>
        <dbReference type="ARBA" id="ARBA00022692"/>
    </source>
</evidence>
<dbReference type="InterPro" id="IPR050794">
    <property type="entry name" value="CPA2_transporter"/>
</dbReference>
<feature type="transmembrane region" description="Helical" evidence="8">
    <location>
        <begin position="12"/>
        <end position="30"/>
    </location>
</feature>